<comment type="caution">
    <text evidence="2">The sequence shown here is derived from an EMBL/GenBank/DDBJ whole genome shotgun (WGS) entry which is preliminary data.</text>
</comment>
<dbReference type="GO" id="GO:0005506">
    <property type="term" value="F:iron ion binding"/>
    <property type="evidence" value="ECO:0007669"/>
    <property type="project" value="InterPro"/>
</dbReference>
<keyword evidence="3" id="KW-1185">Reference proteome</keyword>
<organism evidence="2 3">
    <name type="scientific">Araneus ventricosus</name>
    <name type="common">Orbweaver spider</name>
    <name type="synonym">Epeira ventricosa</name>
    <dbReference type="NCBI Taxonomy" id="182803"/>
    <lineage>
        <taxon>Eukaryota</taxon>
        <taxon>Metazoa</taxon>
        <taxon>Ecdysozoa</taxon>
        <taxon>Arthropoda</taxon>
        <taxon>Chelicerata</taxon>
        <taxon>Arachnida</taxon>
        <taxon>Araneae</taxon>
        <taxon>Araneomorphae</taxon>
        <taxon>Entelegynae</taxon>
        <taxon>Araneoidea</taxon>
        <taxon>Araneidae</taxon>
        <taxon>Araneus</taxon>
    </lineage>
</organism>
<keyword evidence="1" id="KW-0503">Monooxygenase</keyword>
<keyword evidence="1" id="KW-0560">Oxidoreductase</keyword>
<evidence type="ECO:0000313" key="2">
    <source>
        <dbReference type="EMBL" id="GBM55281.1"/>
    </source>
</evidence>
<dbReference type="EMBL" id="BGPR01001494">
    <property type="protein sequence ID" value="GBM55281.1"/>
    <property type="molecule type" value="Genomic_DNA"/>
</dbReference>
<reference evidence="2 3" key="1">
    <citation type="journal article" date="2019" name="Sci. Rep.">
        <title>Orb-weaving spider Araneus ventricosus genome elucidates the spidroin gene catalogue.</title>
        <authorList>
            <person name="Kono N."/>
            <person name="Nakamura H."/>
            <person name="Ohtoshi R."/>
            <person name="Moran D.A.P."/>
            <person name="Shinohara A."/>
            <person name="Yoshida Y."/>
            <person name="Fujiwara M."/>
            <person name="Mori M."/>
            <person name="Tomita M."/>
            <person name="Arakawa K."/>
        </authorList>
    </citation>
    <scope>NUCLEOTIDE SEQUENCE [LARGE SCALE GENOMIC DNA]</scope>
</reference>
<proteinExistence type="predicted"/>
<protein>
    <submittedName>
        <fullName evidence="2">Uncharacterized protein</fullName>
    </submittedName>
</protein>
<dbReference type="OrthoDB" id="6434159at2759"/>
<dbReference type="SUPFAM" id="SSF48264">
    <property type="entry name" value="Cytochrome P450"/>
    <property type="match status" value="1"/>
</dbReference>
<name>A0A4Y2GQU8_ARAVE</name>
<dbReference type="InterPro" id="IPR036396">
    <property type="entry name" value="Cyt_P450_sf"/>
</dbReference>
<dbReference type="Gene3D" id="1.10.630.10">
    <property type="entry name" value="Cytochrome P450"/>
    <property type="match status" value="1"/>
</dbReference>
<evidence type="ECO:0000313" key="3">
    <source>
        <dbReference type="Proteomes" id="UP000499080"/>
    </source>
</evidence>
<sequence>MFPFFSPHGKWKSRRRLFNPCFHPDMLRCYLNKFNYTSQELVKVLQDEARKDFVEILDPLTLCAFASMCGLHVSAVSLLRTMGNLSIRSENVSPGVLPVTDFPCSVFGSFRAPQVWHSVHHFSTSPRSRSHHL</sequence>
<dbReference type="Proteomes" id="UP000499080">
    <property type="component" value="Unassembled WGS sequence"/>
</dbReference>
<dbReference type="AlphaFoldDB" id="A0A4Y2GQU8"/>
<dbReference type="GO" id="GO:0016705">
    <property type="term" value="F:oxidoreductase activity, acting on paired donors, with incorporation or reduction of molecular oxygen"/>
    <property type="evidence" value="ECO:0007669"/>
    <property type="project" value="InterPro"/>
</dbReference>
<evidence type="ECO:0000256" key="1">
    <source>
        <dbReference type="ARBA" id="ARBA00023033"/>
    </source>
</evidence>
<accession>A0A4Y2GQU8</accession>
<gene>
    <name evidence="2" type="ORF">AVEN_272351_1</name>
</gene>
<dbReference type="GO" id="GO:0020037">
    <property type="term" value="F:heme binding"/>
    <property type="evidence" value="ECO:0007669"/>
    <property type="project" value="InterPro"/>
</dbReference>
<dbReference type="GO" id="GO:0004497">
    <property type="term" value="F:monooxygenase activity"/>
    <property type="evidence" value="ECO:0007669"/>
    <property type="project" value="UniProtKB-KW"/>
</dbReference>